<evidence type="ECO:0000256" key="1">
    <source>
        <dbReference type="ARBA" id="ARBA00009431"/>
    </source>
</evidence>
<dbReference type="OrthoDB" id="443318at2759"/>
<dbReference type="Pfam" id="PF00450">
    <property type="entry name" value="Peptidase_S10"/>
    <property type="match status" value="1"/>
</dbReference>
<dbReference type="PANTHER" id="PTHR11802">
    <property type="entry name" value="SERINE PROTEASE FAMILY S10 SERINE CARBOXYPEPTIDASE"/>
    <property type="match status" value="1"/>
</dbReference>
<gene>
    <name evidence="8" type="ORF">Tco025E_07885</name>
</gene>
<protein>
    <recommendedName>
        <fullName evidence="7">Carboxypeptidase</fullName>
        <ecNumber evidence="7">3.4.16.-</ecNumber>
    </recommendedName>
</protein>
<evidence type="ECO:0000256" key="5">
    <source>
        <dbReference type="ARBA" id="ARBA00022801"/>
    </source>
</evidence>
<reference evidence="8 9" key="1">
    <citation type="journal article" date="2018" name="BMC Genomics">
        <title>Genomic comparison of Trypanosoma conorhini and Trypanosoma rangeli to Trypanosoma cruzi strains of high and low virulence.</title>
        <authorList>
            <person name="Bradwell K.R."/>
            <person name="Koparde V.N."/>
            <person name="Matveyev A.V."/>
            <person name="Serrano M.G."/>
            <person name="Alves J.M."/>
            <person name="Parikh H."/>
            <person name="Huang B."/>
            <person name="Lee V."/>
            <person name="Espinosa-Alvarez O."/>
            <person name="Ortiz P.A."/>
            <person name="Costa-Martins A.G."/>
            <person name="Teixeira M.M."/>
            <person name="Buck G.A."/>
        </authorList>
    </citation>
    <scope>NUCLEOTIDE SEQUENCE [LARGE SCALE GENOMIC DNA]</scope>
    <source>
        <strain evidence="8 9">025E</strain>
    </source>
</reference>
<dbReference type="Gene3D" id="3.40.50.1820">
    <property type="entry name" value="alpha/beta hydrolase"/>
    <property type="match status" value="1"/>
</dbReference>
<feature type="chain" id="PRO_5018809242" description="Carboxypeptidase" evidence="7">
    <location>
        <begin position="22"/>
        <end position="466"/>
    </location>
</feature>
<dbReference type="InterPro" id="IPR033124">
    <property type="entry name" value="Ser_caboxypep_his_AS"/>
</dbReference>
<dbReference type="PROSITE" id="PS00560">
    <property type="entry name" value="CARBOXYPEPT_SER_HIS"/>
    <property type="match status" value="1"/>
</dbReference>
<dbReference type="PROSITE" id="PS00131">
    <property type="entry name" value="CARBOXYPEPT_SER_SER"/>
    <property type="match status" value="1"/>
</dbReference>
<evidence type="ECO:0000313" key="9">
    <source>
        <dbReference type="Proteomes" id="UP000284403"/>
    </source>
</evidence>
<comment type="caution">
    <text evidence="8">The sequence shown here is derived from an EMBL/GenBank/DDBJ whole genome shotgun (WGS) entry which is preliminary data.</text>
</comment>
<evidence type="ECO:0000313" key="8">
    <source>
        <dbReference type="EMBL" id="RNF05275.1"/>
    </source>
</evidence>
<dbReference type="InterPro" id="IPR029058">
    <property type="entry name" value="AB_hydrolase_fold"/>
</dbReference>
<dbReference type="GO" id="GO:0006508">
    <property type="term" value="P:proteolysis"/>
    <property type="evidence" value="ECO:0007669"/>
    <property type="project" value="UniProtKB-KW"/>
</dbReference>
<dbReference type="GeneID" id="40321496"/>
<dbReference type="InterPro" id="IPR018202">
    <property type="entry name" value="Ser_caboxypep_ser_AS"/>
</dbReference>
<keyword evidence="5 7" id="KW-0378">Hydrolase</keyword>
<dbReference type="InterPro" id="IPR001563">
    <property type="entry name" value="Peptidase_S10"/>
</dbReference>
<keyword evidence="9" id="KW-1185">Reference proteome</keyword>
<proteinExistence type="inferred from homology"/>
<dbReference type="GO" id="GO:0004185">
    <property type="term" value="F:serine-type carboxypeptidase activity"/>
    <property type="evidence" value="ECO:0007669"/>
    <property type="project" value="UniProtKB-UniRule"/>
</dbReference>
<dbReference type="SUPFAM" id="SSF53474">
    <property type="entry name" value="alpha/beta-Hydrolases"/>
    <property type="match status" value="1"/>
</dbReference>
<name>A0A422NII7_9TRYP</name>
<dbReference type="PANTHER" id="PTHR11802:SF113">
    <property type="entry name" value="SERINE CARBOXYPEPTIDASE CTSA-4.1"/>
    <property type="match status" value="1"/>
</dbReference>
<evidence type="ECO:0000256" key="7">
    <source>
        <dbReference type="RuleBase" id="RU361156"/>
    </source>
</evidence>
<dbReference type="Proteomes" id="UP000284403">
    <property type="component" value="Unassembled WGS sequence"/>
</dbReference>
<keyword evidence="3 7" id="KW-0645">Protease</keyword>
<evidence type="ECO:0000256" key="4">
    <source>
        <dbReference type="ARBA" id="ARBA00022729"/>
    </source>
</evidence>
<dbReference type="Gene3D" id="1.10.287.410">
    <property type="match status" value="1"/>
</dbReference>
<keyword evidence="6" id="KW-0325">Glycoprotein</keyword>
<comment type="similarity">
    <text evidence="1 7">Belongs to the peptidase S10 family.</text>
</comment>
<dbReference type="EMBL" id="MKKU01000643">
    <property type="protein sequence ID" value="RNF05275.1"/>
    <property type="molecule type" value="Genomic_DNA"/>
</dbReference>
<evidence type="ECO:0000256" key="6">
    <source>
        <dbReference type="ARBA" id="ARBA00023180"/>
    </source>
</evidence>
<organism evidence="8 9">
    <name type="scientific">Trypanosoma conorhini</name>
    <dbReference type="NCBI Taxonomy" id="83891"/>
    <lineage>
        <taxon>Eukaryota</taxon>
        <taxon>Discoba</taxon>
        <taxon>Euglenozoa</taxon>
        <taxon>Kinetoplastea</taxon>
        <taxon>Metakinetoplastina</taxon>
        <taxon>Trypanosomatida</taxon>
        <taxon>Trypanosomatidae</taxon>
        <taxon>Trypanosoma</taxon>
    </lineage>
</organism>
<sequence>MARFGLCALLALLAAATLATAMVEALYAAPVGQLRETGSGWRPCDPNVPQWSGYFDIPGKDGDKHYFYWAFGPRNKNPNAPVLLWMTGGPGCSSMLALLVENGPCWVNETTGDLDNNKYSWNNEAYVIYVDQPAGVGFSYAEKADYDKDEMGVSEDMYHFLQAFFTAHKELRNNEFFVVGESYGGHYAPATAHRVNQGNRNHDGLPIRLAGLAVGNGLTDPYTQYAAYPALAWDWCQKVLGKPCVSQDAYGLMQGMVPTCQKSIEVCNSGNNILANASCFIGRLLCNPIVGIYSVTGRNVYDIRKQCVGTLCYNFEAVDKFMNRQDVQKSLGADARKWNSCNTEVNLMFAIDWFKNFNYTVPALLADGVRVMVYAGDMDFICNWIGNKNWTTALHWPGQEAFNAAADKPFANPDGSPAGLVRTAAAPSTAAFSFVQVYNAGHMVPMDQPAAASVMINKFMQNAPFN</sequence>
<evidence type="ECO:0000256" key="2">
    <source>
        <dbReference type="ARBA" id="ARBA00022645"/>
    </source>
</evidence>
<accession>A0A422NII7</accession>
<dbReference type="PRINTS" id="PR00724">
    <property type="entry name" value="CRBOXYPTASEC"/>
</dbReference>
<dbReference type="RefSeq" id="XP_029225219.1">
    <property type="nucleotide sequence ID" value="XM_029374744.1"/>
</dbReference>
<dbReference type="EC" id="3.4.16.-" evidence="7"/>
<feature type="signal peptide" evidence="7">
    <location>
        <begin position="1"/>
        <end position="21"/>
    </location>
</feature>
<evidence type="ECO:0000256" key="3">
    <source>
        <dbReference type="ARBA" id="ARBA00022670"/>
    </source>
</evidence>
<dbReference type="AlphaFoldDB" id="A0A422NII7"/>
<keyword evidence="2 7" id="KW-0121">Carboxypeptidase</keyword>
<keyword evidence="4 7" id="KW-0732">Signal</keyword>